<dbReference type="InterPro" id="IPR008936">
    <property type="entry name" value="Rho_GTPase_activation_prot"/>
</dbReference>
<gene>
    <name evidence="12" type="ORF">ONB1V03_LOCUS2483</name>
</gene>
<dbReference type="GO" id="GO:0005096">
    <property type="term" value="F:GTPase activator activity"/>
    <property type="evidence" value="ECO:0007669"/>
    <property type="project" value="UniProtKB-KW"/>
</dbReference>
<feature type="region of interest" description="Disordered" evidence="9">
    <location>
        <begin position="1126"/>
        <end position="1162"/>
    </location>
</feature>
<evidence type="ECO:0000259" key="10">
    <source>
        <dbReference type="PROSITE" id="PS50018"/>
    </source>
</evidence>
<keyword evidence="3" id="KW-0343">GTPase activation</keyword>
<evidence type="ECO:0000256" key="4">
    <source>
        <dbReference type="ARBA" id="ARBA00022583"/>
    </source>
</evidence>
<dbReference type="PROSITE" id="PS51205">
    <property type="entry name" value="VPS9"/>
    <property type="match status" value="1"/>
</dbReference>
<dbReference type="SUPFAM" id="SSF48350">
    <property type="entry name" value="GTPase activation domain, GAP"/>
    <property type="match status" value="1"/>
</dbReference>
<evidence type="ECO:0000256" key="5">
    <source>
        <dbReference type="ARBA" id="ARBA00022658"/>
    </source>
</evidence>
<dbReference type="InterPro" id="IPR041545">
    <property type="entry name" value="DUF5601"/>
</dbReference>
<evidence type="ECO:0000313" key="12">
    <source>
        <dbReference type="EMBL" id="CAD7640299.1"/>
    </source>
</evidence>
<dbReference type="Gene3D" id="1.20.1050.80">
    <property type="entry name" value="VPS9 domain"/>
    <property type="match status" value="1"/>
</dbReference>
<dbReference type="InterPro" id="IPR001936">
    <property type="entry name" value="RasGAP_dom"/>
</dbReference>
<feature type="domain" description="Ras-GAP" evidence="10">
    <location>
        <begin position="169"/>
        <end position="369"/>
    </location>
</feature>
<dbReference type="PANTHER" id="PTHR23101:SF25">
    <property type="entry name" value="GTPASE-ACTIVATING PROTEIN AND VPS9 DOMAIN-CONTAINING PROTEIN 1"/>
    <property type="match status" value="1"/>
</dbReference>
<dbReference type="GO" id="GO:0005829">
    <property type="term" value="C:cytosol"/>
    <property type="evidence" value="ECO:0007669"/>
    <property type="project" value="TreeGrafter"/>
</dbReference>
<feature type="compositionally biased region" description="Polar residues" evidence="9">
    <location>
        <begin position="849"/>
        <end position="874"/>
    </location>
</feature>
<dbReference type="FunFam" id="1.20.1050.80:FF:000001">
    <property type="entry name" value="GTPase-activating protein and VPS9 domain-containing protein 1 isoform X1"/>
    <property type="match status" value="1"/>
</dbReference>
<dbReference type="GO" id="GO:0031267">
    <property type="term" value="F:small GTPase binding"/>
    <property type="evidence" value="ECO:0007669"/>
    <property type="project" value="TreeGrafter"/>
</dbReference>
<dbReference type="GO" id="GO:0016020">
    <property type="term" value="C:membrane"/>
    <property type="evidence" value="ECO:0007669"/>
    <property type="project" value="UniProtKB-SubCell"/>
</dbReference>
<dbReference type="PROSITE" id="PS50018">
    <property type="entry name" value="RAS_GTPASE_ACTIV_2"/>
    <property type="match status" value="1"/>
</dbReference>
<dbReference type="SMART" id="SM00167">
    <property type="entry name" value="VPS9"/>
    <property type="match status" value="1"/>
</dbReference>
<evidence type="ECO:0000256" key="1">
    <source>
        <dbReference type="ARBA" id="ARBA00004170"/>
    </source>
</evidence>
<dbReference type="Gene3D" id="1.10.246.120">
    <property type="match status" value="1"/>
</dbReference>
<evidence type="ECO:0000259" key="11">
    <source>
        <dbReference type="PROSITE" id="PS51205"/>
    </source>
</evidence>
<evidence type="ECO:0000256" key="2">
    <source>
        <dbReference type="ARBA" id="ARBA00008489"/>
    </source>
</evidence>
<evidence type="ECO:0000256" key="7">
    <source>
        <dbReference type="ARBA" id="ARBA00053914"/>
    </source>
</evidence>
<dbReference type="OrthoDB" id="10264848at2759"/>
<dbReference type="Pfam" id="PF02204">
    <property type="entry name" value="VPS9"/>
    <property type="match status" value="1"/>
</dbReference>
<feature type="region of interest" description="Disordered" evidence="9">
    <location>
        <begin position="472"/>
        <end position="515"/>
    </location>
</feature>
<keyword evidence="6" id="KW-0472">Membrane</keyword>
<dbReference type="GO" id="GO:0030139">
    <property type="term" value="C:endocytic vesicle"/>
    <property type="evidence" value="ECO:0007669"/>
    <property type="project" value="TreeGrafter"/>
</dbReference>
<dbReference type="SUPFAM" id="SSF109993">
    <property type="entry name" value="VPS9 domain"/>
    <property type="match status" value="1"/>
</dbReference>
<dbReference type="EMBL" id="OC915406">
    <property type="protein sequence ID" value="CAD7640299.1"/>
    <property type="molecule type" value="Genomic_DNA"/>
</dbReference>
<evidence type="ECO:0000256" key="8">
    <source>
        <dbReference type="ARBA" id="ARBA00068997"/>
    </source>
</evidence>
<dbReference type="Gene3D" id="1.10.506.10">
    <property type="entry name" value="GTPase Activation - p120gap, domain 1"/>
    <property type="match status" value="1"/>
</dbReference>
<dbReference type="GO" id="GO:0051049">
    <property type="term" value="P:regulation of transport"/>
    <property type="evidence" value="ECO:0007669"/>
    <property type="project" value="UniProtKB-ARBA"/>
</dbReference>
<dbReference type="Pfam" id="PF00616">
    <property type="entry name" value="RasGAP"/>
    <property type="match status" value="1"/>
</dbReference>
<comment type="similarity">
    <text evidence="2">Belongs to the GAPVD1 family.</text>
</comment>
<dbReference type="Proteomes" id="UP000728032">
    <property type="component" value="Unassembled WGS sequence"/>
</dbReference>
<feature type="compositionally biased region" description="Polar residues" evidence="9">
    <location>
        <begin position="626"/>
        <end position="647"/>
    </location>
</feature>
<dbReference type="InterPro" id="IPR045046">
    <property type="entry name" value="Vps9-like"/>
</dbReference>
<comment type="function">
    <text evidence="7">Acts both as a GTPase-activating protein (GAP) and a guanine nucleotide exchange factor (GEF), and participates in endocytosis.</text>
</comment>
<protein>
    <recommendedName>
        <fullName evidence="8">Receptor-mediated endocytosis protein 6 homolog</fullName>
    </recommendedName>
</protein>
<evidence type="ECO:0000313" key="13">
    <source>
        <dbReference type="Proteomes" id="UP000728032"/>
    </source>
</evidence>
<feature type="compositionally biased region" description="Basic and acidic residues" evidence="9">
    <location>
        <begin position="1126"/>
        <end position="1135"/>
    </location>
</feature>
<keyword evidence="13" id="KW-1185">Reference proteome</keyword>
<comment type="subcellular location">
    <subcellularLocation>
        <location evidence="1">Membrane</location>
        <topology evidence="1">Peripheral membrane protein</topology>
    </subcellularLocation>
</comment>
<feature type="compositionally biased region" description="Low complexity" evidence="9">
    <location>
        <begin position="1145"/>
        <end position="1154"/>
    </location>
</feature>
<dbReference type="GO" id="GO:0006897">
    <property type="term" value="P:endocytosis"/>
    <property type="evidence" value="ECO:0007669"/>
    <property type="project" value="UniProtKB-KW"/>
</dbReference>
<dbReference type="EMBL" id="CAJPVJ010000581">
    <property type="protein sequence ID" value="CAG2162896.1"/>
    <property type="molecule type" value="Genomic_DNA"/>
</dbReference>
<evidence type="ECO:0000256" key="9">
    <source>
        <dbReference type="SAM" id="MobiDB-lite"/>
    </source>
</evidence>
<dbReference type="PANTHER" id="PTHR23101">
    <property type="entry name" value="RAB GDP/GTP EXCHANGE FACTOR"/>
    <property type="match status" value="1"/>
</dbReference>
<proteinExistence type="inferred from homology"/>
<keyword evidence="4" id="KW-0254">Endocytosis</keyword>
<dbReference type="Pfam" id="PF18151">
    <property type="entry name" value="DUF5601"/>
    <property type="match status" value="1"/>
</dbReference>
<evidence type="ECO:0000256" key="3">
    <source>
        <dbReference type="ARBA" id="ARBA00022468"/>
    </source>
</evidence>
<dbReference type="InterPro" id="IPR037191">
    <property type="entry name" value="VPS9_dom_sf"/>
</dbReference>
<sequence>MTMKGKKWSSEWRGGQRSDASIDLLELSQHLRKEYVFVSNERTNLQKLNEKVLTASSRVFNACYISREQRSNCERLISHGSTDLLNCCNAFNRLECLHFIDAYKKLSANEPQIAELIAFMRKSPELLAKCLICLQKIRPELVDSISQIVLSSLYSNCILNEDKVFALKLMKHLISLELSVIANPRRVLRYSWCAFSHIYRLFCDQILDAKPFLTAALYEPVMQLLAEDDLFLDMEPNRAAVRFAPSERIRHFGKEGTQLYYENLQKYRIWTINKLALFVNKFVDGIHNNIFCFPHSLSWIVRHLYSTIVENKNIEVREVGAICTDLLFGFFICPAILNPDLLGITDAHVSHISRFNLQQIAQIIQMLALSKWEQIDPKLDDLYSKVSKEGITKLLDHILEKRNDELPEEHNNLQLVIRSSVLISEAELKTFVQFLNSLQFEAEDESIKKMREILEKIPENFIIESIDKLNSSSISENSPRNRRSILNRVTKSKKSSDSQLSTSASDPGHNQSKLNDAQNMDVLVIAIGSGRECPGMLSEDKVLKAEQQKRSTKVRLNLDLLLTQNIEETESVVSAVSGSEKRTRFSLSQDQESIGTSDNLEAISEAASNHSVESSLDLENENDNMSDMVSANVSSGRGTPNVSGRDTPSSHSPNQSSASSDEEVEDEPMADAVEEPVNMEVPLPPSESGSRRLHAIPITQPNRRNNRGDIEDKFGKFDIKPIAAVDETKSLLSDTWSTDVLGSDCEAFEQMENISNLQTSGMNLLAFGGHQSQAFQSILDSSETASQSDAWSTDVLTSDTERLQEFDPEDSVSVTRSEPEEENLNTIYEYNNMMESPKSGTLKPRNIKMGSNSSNFSQEGSETNPNSTLVRSKSSVANSNINSLKLMNLSKSESERQLSFGETGFSESSDHFVDGFAMSLSPTLLTHNMQSLGRLSFDVRKFDEDLSVRSLIHDNFSASVKPNGQSNNGLLVSELLSIDLTQKKVTKQANPELTNSLIDFEMEMTDGSQAQSSSSCVNNESIDLMTEMQTEEPMNSVIESNESQISSSNAITDIEINKSTVNNSCKQRAIQESTGAIPKIPKPIINLNTRLHQYGSNDDDIVRHSSNRKGFFKLSNFKSTFKEKMRSLKDRKGSSNDDSYDFESSRTNRSNLDSNDSRNESSDEILAKYRAKGSQLNTSTDEITLKANSDSMNDEEKSESLDESEVLEITKRKLRRVLSCIDLITIPAIMNETDTNNSKTKINEIVHILKLLLADAINLRNTSHSVLLHETLRSIESLDENSFQKLFWSLREDYKKRSVYMAYLTRCRQQLLSALAYFESIVQHIEREKSICSHNLISISVKQFLERKERSVQLFIKKFQSLIAADEKTQLVDKFMAFLESTLNSDSQWQSANEEQIEMAKQLIERHVMSQIYIHALYPNGDGDVLRDQILYKHIQTLSATITPNHRDLGIPKVYHSENPWPSAQYEILAIGAHKTPRDKVRCVVKCCTNIMYLLSLATDRSVPAADDLMPVLVFVLIKANPPSLLSTVQYVNSFYEKHFEGEEAYWWTQFCSAIEFIKTMD</sequence>
<feature type="compositionally biased region" description="Basic residues" evidence="9">
    <location>
        <begin position="480"/>
        <end position="493"/>
    </location>
</feature>
<accession>A0A7R9LEP9</accession>
<reference evidence="12" key="1">
    <citation type="submission" date="2020-11" db="EMBL/GenBank/DDBJ databases">
        <authorList>
            <person name="Tran Van P."/>
        </authorList>
    </citation>
    <scope>NUCLEOTIDE SEQUENCE</scope>
</reference>
<feature type="compositionally biased region" description="Acidic residues" evidence="9">
    <location>
        <begin position="660"/>
        <end position="669"/>
    </location>
</feature>
<keyword evidence="5" id="KW-0344">Guanine-nucleotide releasing factor</keyword>
<organism evidence="12">
    <name type="scientific">Oppiella nova</name>
    <dbReference type="NCBI Taxonomy" id="334625"/>
    <lineage>
        <taxon>Eukaryota</taxon>
        <taxon>Metazoa</taxon>
        <taxon>Ecdysozoa</taxon>
        <taxon>Arthropoda</taxon>
        <taxon>Chelicerata</taxon>
        <taxon>Arachnida</taxon>
        <taxon>Acari</taxon>
        <taxon>Acariformes</taxon>
        <taxon>Sarcoptiformes</taxon>
        <taxon>Oribatida</taxon>
        <taxon>Brachypylina</taxon>
        <taxon>Oppioidea</taxon>
        <taxon>Oppiidae</taxon>
        <taxon>Oppiella</taxon>
    </lineage>
</organism>
<feature type="region of interest" description="Disordered" evidence="9">
    <location>
        <begin position="834"/>
        <end position="874"/>
    </location>
</feature>
<evidence type="ECO:0000256" key="6">
    <source>
        <dbReference type="ARBA" id="ARBA00023136"/>
    </source>
</evidence>
<feature type="compositionally biased region" description="Low complexity" evidence="9">
    <location>
        <begin position="649"/>
        <end position="659"/>
    </location>
</feature>
<dbReference type="GO" id="GO:0005085">
    <property type="term" value="F:guanyl-nucleotide exchange factor activity"/>
    <property type="evidence" value="ECO:0007669"/>
    <property type="project" value="UniProtKB-KW"/>
</dbReference>
<feature type="compositionally biased region" description="Polar residues" evidence="9">
    <location>
        <begin position="1180"/>
        <end position="1191"/>
    </location>
</feature>
<feature type="region of interest" description="Disordered" evidence="9">
    <location>
        <begin position="1180"/>
        <end position="1202"/>
    </location>
</feature>
<name>A0A7R9LEP9_9ACAR</name>
<feature type="domain" description="VPS9" evidence="11">
    <location>
        <begin position="1425"/>
        <end position="1562"/>
    </location>
</feature>
<feature type="region of interest" description="Disordered" evidence="9">
    <location>
        <begin position="626"/>
        <end position="669"/>
    </location>
</feature>
<dbReference type="InterPro" id="IPR003123">
    <property type="entry name" value="VPS9"/>
</dbReference>